<dbReference type="SUPFAM" id="SSF48726">
    <property type="entry name" value="Immunoglobulin"/>
    <property type="match status" value="4"/>
</dbReference>
<feature type="domain" description="Fibronectin type-III" evidence="5">
    <location>
        <begin position="794"/>
        <end position="888"/>
    </location>
</feature>
<dbReference type="AlphaFoldDB" id="A0A0B1SND8"/>
<organism evidence="6 7">
    <name type="scientific">Oesophagostomum dentatum</name>
    <name type="common">Nodular worm</name>
    <dbReference type="NCBI Taxonomy" id="61180"/>
    <lineage>
        <taxon>Eukaryota</taxon>
        <taxon>Metazoa</taxon>
        <taxon>Ecdysozoa</taxon>
        <taxon>Nematoda</taxon>
        <taxon>Chromadorea</taxon>
        <taxon>Rhabditida</taxon>
        <taxon>Rhabditina</taxon>
        <taxon>Rhabditomorpha</taxon>
        <taxon>Strongyloidea</taxon>
        <taxon>Strongylidae</taxon>
        <taxon>Oesophagostomum</taxon>
    </lineage>
</organism>
<dbReference type="PANTHER" id="PTHR14340:SF9">
    <property type="entry name" value="FIBRONECTIN TYPE-III DOMAIN-CONTAINING PROTEIN"/>
    <property type="match status" value="1"/>
</dbReference>
<gene>
    <name evidence="6" type="ORF">OESDEN_13383</name>
</gene>
<dbReference type="InterPro" id="IPR003961">
    <property type="entry name" value="FN3_dom"/>
</dbReference>
<evidence type="ECO:0000256" key="3">
    <source>
        <dbReference type="SAM" id="MobiDB-lite"/>
    </source>
</evidence>
<feature type="domain" description="Ig-like" evidence="4">
    <location>
        <begin position="5"/>
        <end position="100"/>
    </location>
</feature>
<dbReference type="EMBL" id="KN559234">
    <property type="protein sequence ID" value="KHJ86853.1"/>
    <property type="molecule type" value="Genomic_DNA"/>
</dbReference>
<feature type="domain" description="Fibronectin type-III" evidence="5">
    <location>
        <begin position="501"/>
        <end position="595"/>
    </location>
</feature>
<feature type="non-terminal residue" evidence="6">
    <location>
        <position position="1162"/>
    </location>
</feature>
<dbReference type="FunFam" id="2.60.40.10:FF:000051">
    <property type="entry name" value="Uncharacterized protein, isoform J"/>
    <property type="match status" value="2"/>
</dbReference>
<dbReference type="InterPro" id="IPR036116">
    <property type="entry name" value="FN3_sf"/>
</dbReference>
<dbReference type="PANTHER" id="PTHR14340">
    <property type="entry name" value="MICROFIBRIL-ASSOCIATED GLYCOPROTEIN 3"/>
    <property type="match status" value="1"/>
</dbReference>
<dbReference type="FunFam" id="2.60.40.10:FF:000160">
    <property type="entry name" value="Titin a"/>
    <property type="match status" value="1"/>
</dbReference>
<feature type="domain" description="Fibronectin type-III" evidence="5">
    <location>
        <begin position="207"/>
        <end position="302"/>
    </location>
</feature>
<reference evidence="6 7" key="1">
    <citation type="submission" date="2014-03" db="EMBL/GenBank/DDBJ databases">
        <title>Draft genome of the hookworm Oesophagostomum dentatum.</title>
        <authorList>
            <person name="Mitreva M."/>
        </authorList>
    </citation>
    <scope>NUCLEOTIDE SEQUENCE [LARGE SCALE GENOMIC DNA]</scope>
    <source>
        <strain evidence="6 7">OD-Hann</strain>
    </source>
</reference>
<dbReference type="CDD" id="cd05748">
    <property type="entry name" value="Ig_Titin_like"/>
    <property type="match status" value="1"/>
</dbReference>
<feature type="region of interest" description="Disordered" evidence="3">
    <location>
        <begin position="928"/>
        <end position="954"/>
    </location>
</feature>
<name>A0A0B1SND8_OESDE</name>
<feature type="compositionally biased region" description="Basic and acidic residues" evidence="3">
    <location>
        <begin position="788"/>
        <end position="812"/>
    </location>
</feature>
<dbReference type="Pfam" id="PF07679">
    <property type="entry name" value="I-set"/>
    <property type="match status" value="4"/>
</dbReference>
<dbReference type="InterPro" id="IPR036179">
    <property type="entry name" value="Ig-like_dom_sf"/>
</dbReference>
<evidence type="ECO:0000259" key="4">
    <source>
        <dbReference type="PROSITE" id="PS50835"/>
    </source>
</evidence>
<feature type="domain" description="Ig-like" evidence="4">
    <location>
        <begin position="599"/>
        <end position="685"/>
    </location>
</feature>
<dbReference type="SMART" id="SM00060">
    <property type="entry name" value="FN3"/>
    <property type="match status" value="7"/>
</dbReference>
<accession>A0A0B1SND8</accession>
<feature type="domain" description="Ig-like" evidence="4">
    <location>
        <begin position="1057"/>
        <end position="1149"/>
    </location>
</feature>
<dbReference type="InterPro" id="IPR003598">
    <property type="entry name" value="Ig_sub2"/>
</dbReference>
<dbReference type="FunFam" id="2.60.40.10:FF:000056">
    <property type="entry name" value="twitchin isoform X4"/>
    <property type="match status" value="6"/>
</dbReference>
<dbReference type="OrthoDB" id="5856009at2759"/>
<keyword evidence="1" id="KW-0677">Repeat</keyword>
<feature type="domain" description="Fibronectin type-III" evidence="5">
    <location>
        <begin position="401"/>
        <end position="495"/>
    </location>
</feature>
<keyword evidence="2" id="KW-0393">Immunoglobulin domain</keyword>
<evidence type="ECO:0000256" key="1">
    <source>
        <dbReference type="ARBA" id="ARBA00022737"/>
    </source>
</evidence>
<feature type="domain" description="Fibronectin type-III" evidence="5">
    <location>
        <begin position="695"/>
        <end position="788"/>
    </location>
</feature>
<dbReference type="InterPro" id="IPR003599">
    <property type="entry name" value="Ig_sub"/>
</dbReference>
<keyword evidence="7" id="KW-1185">Reference proteome</keyword>
<dbReference type="PROSITE" id="PS50835">
    <property type="entry name" value="IG_LIKE"/>
    <property type="match status" value="3"/>
</dbReference>
<dbReference type="Pfam" id="PF00041">
    <property type="entry name" value="fn3"/>
    <property type="match status" value="7"/>
</dbReference>
<evidence type="ECO:0000259" key="5">
    <source>
        <dbReference type="PROSITE" id="PS50853"/>
    </source>
</evidence>
<sequence>LLKKPVAVPAWLKHDCLKSLTVKAGQTVRWEVKIGGEPVPDVVWTKEGKTIEPSLNLSIDTKKNDHTILCIPSAVRADRGEYRLSVKNSYGQDTEAANLTVLDRPTKPNGPLEVSDVFEDNCNLAWKPPDDDGGEPIEYYEVEKLDIDSGRWVPCAKVHDTKAHIDGLKKGQTYQFRVKAVNKEGASDPLTTDKETKAKNPYDEPGKPHTPEVTDWDADRVSLEWQPPDSDGGAPITQYIIEKKGKHGREWQECGKVSGDETTATIMGLKEGEEYQFRVKAVNKAGPGEASDPSRKVVAKPRNLKPWIDREKMKTITIKVGQDVIFDVPVRGEPPPTKTWTFNDKPIDDKKISIVDEDYRTEFVLRVATRAHAGKYTLTAKNASGTDTHSVEVIVLGKPSAPEGPLDVSNVFEDKCDLEWKPPLDDGGVPIDHYEIEKQDTATGRWVPCGRAEGTKATVNNLQPGHQYKFRVRAVNKEGESDPLSTDKEILAKNPYETPGKIDKPEVTDWDKDHADLEWKPPAEDGGAPIEEYIIEQKDKHGRWEEVMKVPAGETKATVGNLKEGESYQFRVIAKNKAGPGDPSDPTDTIIAKTRFLAPHIHREDLEDTVVRVGQQVRFNIHIDGEPAPDVTWKFNDKGIGESKAQIENEDYLSRFNIAKAVRKQSGKYTITATNSSGTDSVTIEIKVKSKPSKPKGPLDVKDVFEDRATLSWKPPEDDGGEPIEHYEIEKMSTKDGIWTPCGRTADTSFVVDTLNKGDHYKFRVKAVNSEGASDPLESDQDVLAKNPFDRPDKPGKPEPTDWDSDHVDLKWDPPLNDGGAPIEEYQIEKRTRYGRWEPAISVPGGQTTATVPDLTAGEEYEFRVVAVNKGGPSDPSDASKPVIAKPRNLAPKIDRAALKDLKVKAGQAIGFDVPFRVAAVNAEGESDPLETFGSTLAKDPFDKPGKTSAPEVTDWDKDHVDLAWNPPINDGGAPIEGYVVEMKEKNSPFWSEALQVDKSKPSNSLLQVPADQTTCTVPNLKEGHEYEFRIRAKNKAGTGDPSDPSQMVKAKARNVPPVIDRNALGEIKVRAGQEIHLVVPVSGEPPPEITWALGDSPVEGDDDRVKINNSEDYKTKFLVKRALRSDSGTYTITAKNVNGTDTAEVKITVLDHPGTPRGPLD</sequence>
<protein>
    <submittedName>
        <fullName evidence="6">Fibronectin type III domain protein</fullName>
    </submittedName>
</protein>
<dbReference type="FunFam" id="2.60.40.10:FF:000567">
    <property type="entry name" value="Uncharacterized protein, isoform G"/>
    <property type="match status" value="2"/>
</dbReference>
<proteinExistence type="predicted"/>
<evidence type="ECO:0000313" key="7">
    <source>
        <dbReference type="Proteomes" id="UP000053660"/>
    </source>
</evidence>
<dbReference type="CDD" id="cd00063">
    <property type="entry name" value="FN3"/>
    <property type="match status" value="7"/>
</dbReference>
<dbReference type="SMART" id="SM00409">
    <property type="entry name" value="IG"/>
    <property type="match status" value="4"/>
</dbReference>
<dbReference type="GO" id="GO:0030017">
    <property type="term" value="C:sarcomere"/>
    <property type="evidence" value="ECO:0007669"/>
    <property type="project" value="UniProtKB-ARBA"/>
</dbReference>
<feature type="non-terminal residue" evidence="6">
    <location>
        <position position="1"/>
    </location>
</feature>
<dbReference type="PRINTS" id="PR00014">
    <property type="entry name" value="FNTYPEIII"/>
</dbReference>
<dbReference type="InterPro" id="IPR013783">
    <property type="entry name" value="Ig-like_fold"/>
</dbReference>
<evidence type="ECO:0000313" key="6">
    <source>
        <dbReference type="EMBL" id="KHJ86853.1"/>
    </source>
</evidence>
<feature type="region of interest" description="Disordered" evidence="3">
    <location>
        <begin position="771"/>
        <end position="822"/>
    </location>
</feature>
<feature type="domain" description="Fibronectin type-III" evidence="5">
    <location>
        <begin position="947"/>
        <end position="1054"/>
    </location>
</feature>
<dbReference type="SMART" id="SM00408">
    <property type="entry name" value="IGc2"/>
    <property type="match status" value="4"/>
</dbReference>
<feature type="domain" description="Fibronectin type-III" evidence="5">
    <location>
        <begin position="108"/>
        <end position="201"/>
    </location>
</feature>
<dbReference type="PROSITE" id="PS50853">
    <property type="entry name" value="FN3"/>
    <property type="match status" value="7"/>
</dbReference>
<dbReference type="InterPro" id="IPR013098">
    <property type="entry name" value="Ig_I-set"/>
</dbReference>
<evidence type="ECO:0000256" key="2">
    <source>
        <dbReference type="ARBA" id="ARBA00023319"/>
    </source>
</evidence>
<dbReference type="Proteomes" id="UP000053660">
    <property type="component" value="Unassembled WGS sequence"/>
</dbReference>
<dbReference type="InterPro" id="IPR007110">
    <property type="entry name" value="Ig-like_dom"/>
</dbReference>
<dbReference type="SUPFAM" id="SSF49265">
    <property type="entry name" value="Fibronectin type III"/>
    <property type="match status" value="4"/>
</dbReference>
<dbReference type="Gene3D" id="2.60.40.10">
    <property type="entry name" value="Immunoglobulins"/>
    <property type="match status" value="11"/>
</dbReference>
<feature type="region of interest" description="Disordered" evidence="3">
    <location>
        <begin position="185"/>
        <end position="214"/>
    </location>
</feature>